<gene>
    <name evidence="4" type="ORF">TSUD_238110</name>
</gene>
<reference evidence="5" key="1">
    <citation type="journal article" date="2017" name="Front. Plant Sci.">
        <title>Climate Clever Clovers: New Paradigm to Reduce the Environmental Footprint of Ruminants by Breeding Low Methanogenic Forages Utilizing Haplotype Variation.</title>
        <authorList>
            <person name="Kaur P."/>
            <person name="Appels R."/>
            <person name="Bayer P.E."/>
            <person name="Keeble-Gagnere G."/>
            <person name="Wang J."/>
            <person name="Hirakawa H."/>
            <person name="Shirasawa K."/>
            <person name="Vercoe P."/>
            <person name="Stefanova K."/>
            <person name="Durmic Z."/>
            <person name="Nichols P."/>
            <person name="Revell C."/>
            <person name="Isobe S.N."/>
            <person name="Edwards D."/>
            <person name="Erskine W."/>
        </authorList>
    </citation>
    <scope>NUCLEOTIDE SEQUENCE [LARGE SCALE GENOMIC DNA]</scope>
    <source>
        <strain evidence="5">cv. Daliak</strain>
    </source>
</reference>
<feature type="domain" description="Reverse transcriptase zinc-binding" evidence="3">
    <location>
        <begin position="299"/>
        <end position="394"/>
    </location>
</feature>
<dbReference type="InterPro" id="IPR012337">
    <property type="entry name" value="RNaseH-like_sf"/>
</dbReference>
<dbReference type="InterPro" id="IPR036397">
    <property type="entry name" value="RNaseH_sf"/>
</dbReference>
<protein>
    <recommendedName>
        <fullName evidence="6">RNase H type-1 domain-containing protein</fullName>
    </recommendedName>
</protein>
<dbReference type="Pfam" id="PF13966">
    <property type="entry name" value="zf-RVT"/>
    <property type="match status" value="1"/>
</dbReference>
<evidence type="ECO:0000313" key="5">
    <source>
        <dbReference type="Proteomes" id="UP000242715"/>
    </source>
</evidence>
<evidence type="ECO:0008006" key="6">
    <source>
        <dbReference type="Google" id="ProtNLM"/>
    </source>
</evidence>
<dbReference type="GO" id="GO:0004523">
    <property type="term" value="F:RNA-DNA hybrid ribonuclease activity"/>
    <property type="evidence" value="ECO:0007669"/>
    <property type="project" value="InterPro"/>
</dbReference>
<evidence type="ECO:0000259" key="2">
    <source>
        <dbReference type="Pfam" id="PF13456"/>
    </source>
</evidence>
<dbReference type="SUPFAM" id="SSF53098">
    <property type="entry name" value="Ribonuclease H-like"/>
    <property type="match status" value="1"/>
</dbReference>
<dbReference type="PANTHER" id="PTHR33116:SF86">
    <property type="entry name" value="REVERSE TRANSCRIPTASE DOMAIN-CONTAINING PROTEIN"/>
    <property type="match status" value="1"/>
</dbReference>
<name>A0A2Z6ND47_TRISU</name>
<dbReference type="InterPro" id="IPR026960">
    <property type="entry name" value="RVT-Znf"/>
</dbReference>
<evidence type="ECO:0000256" key="1">
    <source>
        <dbReference type="SAM" id="MobiDB-lite"/>
    </source>
</evidence>
<dbReference type="InterPro" id="IPR044730">
    <property type="entry name" value="RNase_H-like_dom_plant"/>
</dbReference>
<dbReference type="AlphaFoldDB" id="A0A2Z6ND47"/>
<keyword evidence="5" id="KW-1185">Reference proteome</keyword>
<dbReference type="OrthoDB" id="1105397at2759"/>
<evidence type="ECO:0000259" key="3">
    <source>
        <dbReference type="Pfam" id="PF13966"/>
    </source>
</evidence>
<dbReference type="Proteomes" id="UP000242715">
    <property type="component" value="Unassembled WGS sequence"/>
</dbReference>
<feature type="domain" description="RNase H type-1" evidence="2">
    <location>
        <begin position="459"/>
        <end position="569"/>
    </location>
</feature>
<dbReference type="Pfam" id="PF13456">
    <property type="entry name" value="RVT_3"/>
    <property type="match status" value="1"/>
</dbReference>
<evidence type="ECO:0000313" key="4">
    <source>
        <dbReference type="EMBL" id="GAU42618.1"/>
    </source>
</evidence>
<accession>A0A2Z6ND47</accession>
<dbReference type="Gene3D" id="3.30.420.10">
    <property type="entry name" value="Ribonuclease H-like superfamily/Ribonuclease H"/>
    <property type="match status" value="1"/>
</dbReference>
<dbReference type="GO" id="GO:0003676">
    <property type="term" value="F:nucleic acid binding"/>
    <property type="evidence" value="ECO:0007669"/>
    <property type="project" value="InterPro"/>
</dbReference>
<feature type="region of interest" description="Disordered" evidence="1">
    <location>
        <begin position="422"/>
        <end position="444"/>
    </location>
</feature>
<proteinExistence type="predicted"/>
<organism evidence="4 5">
    <name type="scientific">Trifolium subterraneum</name>
    <name type="common">Subterranean clover</name>
    <dbReference type="NCBI Taxonomy" id="3900"/>
    <lineage>
        <taxon>Eukaryota</taxon>
        <taxon>Viridiplantae</taxon>
        <taxon>Streptophyta</taxon>
        <taxon>Embryophyta</taxon>
        <taxon>Tracheophyta</taxon>
        <taxon>Spermatophyta</taxon>
        <taxon>Magnoliopsida</taxon>
        <taxon>eudicotyledons</taxon>
        <taxon>Gunneridae</taxon>
        <taxon>Pentapetalae</taxon>
        <taxon>rosids</taxon>
        <taxon>fabids</taxon>
        <taxon>Fabales</taxon>
        <taxon>Fabaceae</taxon>
        <taxon>Papilionoideae</taxon>
        <taxon>50 kb inversion clade</taxon>
        <taxon>NPAAA clade</taxon>
        <taxon>Hologalegina</taxon>
        <taxon>IRL clade</taxon>
        <taxon>Trifolieae</taxon>
        <taxon>Trifolium</taxon>
    </lineage>
</organism>
<dbReference type="CDD" id="cd06222">
    <property type="entry name" value="RNase_H_like"/>
    <property type="match status" value="1"/>
</dbReference>
<dbReference type="EMBL" id="DF973927">
    <property type="protein sequence ID" value="GAU42618.1"/>
    <property type="molecule type" value="Genomic_DNA"/>
</dbReference>
<dbReference type="InterPro" id="IPR002156">
    <property type="entry name" value="RNaseH_domain"/>
</dbReference>
<sequence length="588" mass="68574">MTKSEIVFSKHVPNHTKLDISHILPMNKVDQFSKYLGMPTHVGRSKRQVFDYVQDCVWKKIKGWKAQHLSFAGRSTLIKAVAQAIPTYVMSCFLLPKALCSHIESMIGKFWWGSNCEKRKIHWIRWSQICKHKKKGGLGFRELRAFNETLLAKQGWRCITQPNCMTTQILKAKYYPKKSFLEAEVGNKNVSYTWRSISKASWILKKRGLWNIGNGESIKIWNDNWLPRQHGHKIWTPKGEANQVWVKDLMIPELRYWNRQLIFDTFMHFEAEQIVQIPIVHLVSPDEFSWPCTKDVIYTVKSGYQAIQEWKENYNEQATSYKTNDNRVWQKLWQLKIPPKYTHLIWRILQDSLPVQKNLRKRGVNCYSLCPRCNDKIEDQNHVFSECWWAKQVWFASPLTLRFNQQAQSCLSEYQNQLKQASGRANRDARARSNNMDNWSPPPTNALKLNVDAHPLGDGRWGSRWIVRREDGRWVGAATKVVRGLTEATEAEAMGVVEAIRDASQVQQQTMIIETDNETIVKASSNRKYPRLLWGHLARLIRVSLDENPQFSVQWASRKKNVVAHSLACWVEFEPNKPPTLKAISKMI</sequence>
<dbReference type="PANTHER" id="PTHR33116">
    <property type="entry name" value="REVERSE TRANSCRIPTASE ZINC-BINDING DOMAIN-CONTAINING PROTEIN-RELATED-RELATED"/>
    <property type="match status" value="1"/>
</dbReference>